<evidence type="ECO:0000256" key="1">
    <source>
        <dbReference type="SAM" id="MobiDB-lite"/>
    </source>
</evidence>
<sequence length="121" mass="13028">MKKHMKFFAERLSAAEVNSKTAAKMAEEHRKSPAEGAQSNLGDKARVSQTEMGLKTQISRSKVSRSGGTIWTELQDSGMIEAVFHSSGEVGPNCSLIRVQSAISSEIGVIAGDSSEVRARF</sequence>
<gene>
    <name evidence="2" type="ORF">TIFTF001_017351</name>
</gene>
<reference evidence="2" key="1">
    <citation type="submission" date="2023-07" db="EMBL/GenBank/DDBJ databases">
        <title>draft genome sequence of fig (Ficus carica).</title>
        <authorList>
            <person name="Takahashi T."/>
            <person name="Nishimura K."/>
        </authorList>
    </citation>
    <scope>NUCLEOTIDE SEQUENCE</scope>
</reference>
<name>A0AA88AAG8_FICCA</name>
<feature type="region of interest" description="Disordered" evidence="1">
    <location>
        <begin position="19"/>
        <end position="61"/>
    </location>
</feature>
<proteinExistence type="predicted"/>
<keyword evidence="3" id="KW-1185">Reference proteome</keyword>
<dbReference type="AlphaFoldDB" id="A0AA88AAG8"/>
<dbReference type="EMBL" id="BTGU01000027">
    <property type="protein sequence ID" value="GMN48165.1"/>
    <property type="molecule type" value="Genomic_DNA"/>
</dbReference>
<accession>A0AA88AAG8</accession>
<feature type="compositionally biased region" description="Polar residues" evidence="1">
    <location>
        <begin position="37"/>
        <end position="61"/>
    </location>
</feature>
<comment type="caution">
    <text evidence="2">The sequence shown here is derived from an EMBL/GenBank/DDBJ whole genome shotgun (WGS) entry which is preliminary data.</text>
</comment>
<dbReference type="Proteomes" id="UP001187192">
    <property type="component" value="Unassembled WGS sequence"/>
</dbReference>
<evidence type="ECO:0000313" key="2">
    <source>
        <dbReference type="EMBL" id="GMN48165.1"/>
    </source>
</evidence>
<organism evidence="2 3">
    <name type="scientific">Ficus carica</name>
    <name type="common">Common fig</name>
    <dbReference type="NCBI Taxonomy" id="3494"/>
    <lineage>
        <taxon>Eukaryota</taxon>
        <taxon>Viridiplantae</taxon>
        <taxon>Streptophyta</taxon>
        <taxon>Embryophyta</taxon>
        <taxon>Tracheophyta</taxon>
        <taxon>Spermatophyta</taxon>
        <taxon>Magnoliopsida</taxon>
        <taxon>eudicotyledons</taxon>
        <taxon>Gunneridae</taxon>
        <taxon>Pentapetalae</taxon>
        <taxon>rosids</taxon>
        <taxon>fabids</taxon>
        <taxon>Rosales</taxon>
        <taxon>Moraceae</taxon>
        <taxon>Ficeae</taxon>
        <taxon>Ficus</taxon>
    </lineage>
</organism>
<protein>
    <submittedName>
        <fullName evidence="2">Uncharacterized protein</fullName>
    </submittedName>
</protein>
<evidence type="ECO:0000313" key="3">
    <source>
        <dbReference type="Proteomes" id="UP001187192"/>
    </source>
</evidence>